<dbReference type="GO" id="GO:0004674">
    <property type="term" value="F:protein serine/threonine kinase activity"/>
    <property type="evidence" value="ECO:0007669"/>
    <property type="project" value="TreeGrafter"/>
</dbReference>
<dbReference type="GO" id="GO:0005524">
    <property type="term" value="F:ATP binding"/>
    <property type="evidence" value="ECO:0007669"/>
    <property type="project" value="UniProtKB-KW"/>
</dbReference>
<reference evidence="4 5" key="1">
    <citation type="journal article" date="2020" name="IScience">
        <title>Genome Sequencing of the Endangered Kingdonia uniflora (Circaeasteraceae, Ranunculales) Reveals Potential Mechanisms of Evolutionary Specialization.</title>
        <authorList>
            <person name="Sun Y."/>
            <person name="Deng T."/>
            <person name="Zhang A."/>
            <person name="Moore M.J."/>
            <person name="Landis J.B."/>
            <person name="Lin N."/>
            <person name="Zhang H."/>
            <person name="Zhang X."/>
            <person name="Huang J."/>
            <person name="Zhang X."/>
            <person name="Sun H."/>
            <person name="Wang H."/>
        </authorList>
    </citation>
    <scope>NUCLEOTIDE SEQUENCE [LARGE SCALE GENOMIC DNA]</scope>
    <source>
        <strain evidence="4">TB1705</strain>
        <tissue evidence="4">Leaf</tissue>
    </source>
</reference>
<dbReference type="InterPro" id="IPR045274">
    <property type="entry name" value="WAK-like"/>
</dbReference>
<dbReference type="EMBL" id="JACGCM010001912">
    <property type="protein sequence ID" value="KAF6147385.1"/>
    <property type="molecule type" value="Genomic_DNA"/>
</dbReference>
<feature type="domain" description="Protein kinase" evidence="3">
    <location>
        <begin position="122"/>
        <end position="412"/>
    </location>
</feature>
<evidence type="ECO:0000313" key="5">
    <source>
        <dbReference type="Proteomes" id="UP000541444"/>
    </source>
</evidence>
<dbReference type="SUPFAM" id="SSF56112">
    <property type="entry name" value="Protein kinase-like (PK-like)"/>
    <property type="match status" value="1"/>
</dbReference>
<evidence type="ECO:0000256" key="1">
    <source>
        <dbReference type="ARBA" id="ARBA00022741"/>
    </source>
</evidence>
<keyword evidence="2" id="KW-0067">ATP-binding</keyword>
<evidence type="ECO:0000313" key="4">
    <source>
        <dbReference type="EMBL" id="KAF6147385.1"/>
    </source>
</evidence>
<evidence type="ECO:0000259" key="3">
    <source>
        <dbReference type="PROSITE" id="PS50011"/>
    </source>
</evidence>
<proteinExistence type="predicted"/>
<dbReference type="PROSITE" id="PS50011">
    <property type="entry name" value="PROTEIN_KINASE_DOM"/>
    <property type="match status" value="1"/>
</dbReference>
<accession>A0A7J7LXQ1</accession>
<dbReference type="AlphaFoldDB" id="A0A7J7LXQ1"/>
<dbReference type="SMART" id="SM00220">
    <property type="entry name" value="S_TKc"/>
    <property type="match status" value="1"/>
</dbReference>
<dbReference type="Gene3D" id="1.10.510.10">
    <property type="entry name" value="Transferase(Phosphotransferase) domain 1"/>
    <property type="match status" value="1"/>
</dbReference>
<dbReference type="GO" id="GO:0005886">
    <property type="term" value="C:plasma membrane"/>
    <property type="evidence" value="ECO:0007669"/>
    <property type="project" value="TreeGrafter"/>
</dbReference>
<name>A0A7J7LXQ1_9MAGN</name>
<keyword evidence="5" id="KW-1185">Reference proteome</keyword>
<dbReference type="Pfam" id="PF00069">
    <property type="entry name" value="Pkinase"/>
    <property type="match status" value="1"/>
</dbReference>
<dbReference type="PANTHER" id="PTHR27005">
    <property type="entry name" value="WALL-ASSOCIATED RECEPTOR KINASE-LIKE 21"/>
    <property type="match status" value="1"/>
</dbReference>
<evidence type="ECO:0000256" key="2">
    <source>
        <dbReference type="ARBA" id="ARBA00022840"/>
    </source>
</evidence>
<dbReference type="FunFam" id="1.10.510.10:FF:000084">
    <property type="entry name" value="Wall-associated receptor kinase 2"/>
    <property type="match status" value="1"/>
</dbReference>
<dbReference type="Gene3D" id="3.30.200.20">
    <property type="entry name" value="Phosphorylase Kinase, domain 1"/>
    <property type="match status" value="1"/>
</dbReference>
<protein>
    <recommendedName>
        <fullName evidence="3">Protein kinase domain-containing protein</fullName>
    </recommendedName>
</protein>
<gene>
    <name evidence="4" type="ORF">GIB67_003283</name>
</gene>
<dbReference type="Proteomes" id="UP000541444">
    <property type="component" value="Unassembled WGS sequence"/>
</dbReference>
<dbReference type="InterPro" id="IPR011009">
    <property type="entry name" value="Kinase-like_dom_sf"/>
</dbReference>
<dbReference type="OrthoDB" id="4062651at2759"/>
<dbReference type="InterPro" id="IPR000719">
    <property type="entry name" value="Prot_kinase_dom"/>
</dbReference>
<sequence length="427" mass="49291">MYCLHYIIPLTCIGYFGRVTRYEDAVTGQIGFLLPDNLHQIPRARFRLMRIQEAYLEGLYNLDRDIGISDDDDKTCARDSKPNSIELAFGINDDLYYYEQVDEIPTISIIMVIFQSWSRCQLPLVSNFICGLLLVMLLYKEKKGGVESSKIFKSEELEITTNKYDEERILGRGGYGTVYNGILPSGKILFECCLEVEVPLLVYEYVSNGSLFEHIHSTRETTSISWDDRLRIVAETAGALVYLHSAASTPIILRDVKSKNILLDDNFMAKVANFWASRLVPIDRTQIATLVQRTLGYLDLEYFDTSQLTQKNDFYIFGVVLVELLTEEKPLSFERSQDDRNLTTYFKVSLKENCLFQLVKPQIINEGKSEKIIAYSKLAKRCLNLKGEERPTMRKVAMELEGLRKFVKYPWVLHRNEESINLLYELE</sequence>
<comment type="caution">
    <text evidence="4">The sequence shown here is derived from an EMBL/GenBank/DDBJ whole genome shotgun (WGS) entry which is preliminary data.</text>
</comment>
<dbReference type="GO" id="GO:0007166">
    <property type="term" value="P:cell surface receptor signaling pathway"/>
    <property type="evidence" value="ECO:0007669"/>
    <property type="project" value="InterPro"/>
</dbReference>
<keyword evidence="1" id="KW-0547">Nucleotide-binding</keyword>
<dbReference type="PANTHER" id="PTHR27005:SF283">
    <property type="entry name" value="OS02G0633066 PROTEIN"/>
    <property type="match status" value="1"/>
</dbReference>
<organism evidence="4 5">
    <name type="scientific">Kingdonia uniflora</name>
    <dbReference type="NCBI Taxonomy" id="39325"/>
    <lineage>
        <taxon>Eukaryota</taxon>
        <taxon>Viridiplantae</taxon>
        <taxon>Streptophyta</taxon>
        <taxon>Embryophyta</taxon>
        <taxon>Tracheophyta</taxon>
        <taxon>Spermatophyta</taxon>
        <taxon>Magnoliopsida</taxon>
        <taxon>Ranunculales</taxon>
        <taxon>Circaeasteraceae</taxon>
        <taxon>Kingdonia</taxon>
    </lineage>
</organism>